<accession>A0ABP7RPD9</accession>
<keyword evidence="3" id="KW-1185">Reference proteome</keyword>
<sequence>MKRFEARVRPWLRKGLRMAWQSLICVGAIHTGPAVYYYALPRPAPAGHTHDPFARYAPGQLQPAAGAPVGPAPGHPERVPANAPLSETERQLARELGPAHGQGCRPAP</sequence>
<comment type="caution">
    <text evidence="2">The sequence shown here is derived from an EMBL/GenBank/DDBJ whole genome shotgun (WGS) entry which is preliminary data.</text>
</comment>
<evidence type="ECO:0000256" key="1">
    <source>
        <dbReference type="SAM" id="MobiDB-lite"/>
    </source>
</evidence>
<dbReference type="RefSeq" id="WP_345595962.1">
    <property type="nucleotide sequence ID" value="NZ_BAABCQ010000138.1"/>
</dbReference>
<feature type="compositionally biased region" description="Low complexity" evidence="1">
    <location>
        <begin position="57"/>
        <end position="69"/>
    </location>
</feature>
<reference evidence="3" key="1">
    <citation type="journal article" date="2019" name="Int. J. Syst. Evol. Microbiol.">
        <title>The Global Catalogue of Microorganisms (GCM) 10K type strain sequencing project: providing services to taxonomists for standard genome sequencing and annotation.</title>
        <authorList>
            <consortium name="The Broad Institute Genomics Platform"/>
            <consortium name="The Broad Institute Genome Sequencing Center for Infectious Disease"/>
            <person name="Wu L."/>
            <person name="Ma J."/>
        </authorList>
    </citation>
    <scope>NUCLEOTIDE SEQUENCE [LARGE SCALE GENOMIC DNA]</scope>
    <source>
        <strain evidence="3">JCM 17027</strain>
    </source>
</reference>
<feature type="region of interest" description="Disordered" evidence="1">
    <location>
        <begin position="48"/>
        <end position="108"/>
    </location>
</feature>
<evidence type="ECO:0000313" key="3">
    <source>
        <dbReference type="Proteomes" id="UP001500034"/>
    </source>
</evidence>
<dbReference type="Proteomes" id="UP001500034">
    <property type="component" value="Unassembled WGS sequence"/>
</dbReference>
<dbReference type="EMBL" id="BAABCQ010000138">
    <property type="protein sequence ID" value="GAA4000292.1"/>
    <property type="molecule type" value="Genomic_DNA"/>
</dbReference>
<protein>
    <submittedName>
        <fullName evidence="2">Uncharacterized protein</fullName>
    </submittedName>
</protein>
<name>A0ABP7RPD9_9ACTN</name>
<organism evidence="2 3">
    <name type="scientific">Streptomyces marokkonensis</name>
    <dbReference type="NCBI Taxonomy" id="324855"/>
    <lineage>
        <taxon>Bacteria</taxon>
        <taxon>Bacillati</taxon>
        <taxon>Actinomycetota</taxon>
        <taxon>Actinomycetes</taxon>
        <taxon>Kitasatosporales</taxon>
        <taxon>Streptomycetaceae</taxon>
        <taxon>Streptomyces</taxon>
    </lineage>
</organism>
<proteinExistence type="predicted"/>
<gene>
    <name evidence="2" type="ORF">GCM10022384_54070</name>
</gene>
<evidence type="ECO:0000313" key="2">
    <source>
        <dbReference type="EMBL" id="GAA4000292.1"/>
    </source>
</evidence>
<dbReference type="Pfam" id="PF19534">
    <property type="entry name" value="DUF6059"/>
    <property type="match status" value="1"/>
</dbReference>
<dbReference type="InterPro" id="IPR045701">
    <property type="entry name" value="DUF6059"/>
</dbReference>